<reference evidence="1" key="1">
    <citation type="submission" date="2019-02" db="EMBL/GenBank/DDBJ databases">
        <authorList>
            <person name="Gruber-Vodicka R. H."/>
            <person name="Seah K. B. B."/>
        </authorList>
    </citation>
    <scope>NUCLEOTIDE SEQUENCE</scope>
    <source>
        <strain evidence="2">BECK_S1320</strain>
        <strain evidence="1">BECK_S1321</strain>
    </source>
</reference>
<accession>A0A450YDA8</accession>
<name>A0A450YDA8_9GAMM</name>
<sequence>MARGRKHTAQSKAKVALMFRKNKNPEKNGARARKLPFGAYCLRANQ</sequence>
<dbReference type="EMBL" id="CAADFU010000042">
    <property type="protein sequence ID" value="VFK44695.1"/>
    <property type="molecule type" value="Genomic_DNA"/>
</dbReference>
<gene>
    <name evidence="2" type="ORF">BECKSD772E_GA0070983_104216</name>
    <name evidence="1" type="ORF">BECKSD772F_GA0070984_104215</name>
</gene>
<organism evidence="1">
    <name type="scientific">Candidatus Kentrum sp. SD</name>
    <dbReference type="NCBI Taxonomy" id="2126332"/>
    <lineage>
        <taxon>Bacteria</taxon>
        <taxon>Pseudomonadati</taxon>
        <taxon>Pseudomonadota</taxon>
        <taxon>Gammaproteobacteria</taxon>
        <taxon>Candidatus Kentrum</taxon>
    </lineage>
</organism>
<evidence type="ECO:0000313" key="2">
    <source>
        <dbReference type="EMBL" id="VFK44695.1"/>
    </source>
</evidence>
<dbReference type="AlphaFoldDB" id="A0A450YDA8"/>
<evidence type="ECO:0000313" key="1">
    <source>
        <dbReference type="EMBL" id="VFK39526.1"/>
    </source>
</evidence>
<protein>
    <submittedName>
        <fullName evidence="1">Uncharacterized protein</fullName>
    </submittedName>
</protein>
<dbReference type="EMBL" id="CAADFR010000042">
    <property type="protein sequence ID" value="VFK39526.1"/>
    <property type="molecule type" value="Genomic_DNA"/>
</dbReference>
<proteinExistence type="predicted"/>